<gene>
    <name evidence="3" type="primary">LOC118356104</name>
</gene>
<evidence type="ECO:0000256" key="1">
    <source>
        <dbReference type="SAM" id="MobiDB-lite"/>
    </source>
</evidence>
<organism evidence="2 3">
    <name type="scientific">Zalophus californianus</name>
    <name type="common">California sealion</name>
    <dbReference type="NCBI Taxonomy" id="9704"/>
    <lineage>
        <taxon>Eukaryota</taxon>
        <taxon>Metazoa</taxon>
        <taxon>Chordata</taxon>
        <taxon>Craniata</taxon>
        <taxon>Vertebrata</taxon>
        <taxon>Euteleostomi</taxon>
        <taxon>Mammalia</taxon>
        <taxon>Eutheria</taxon>
        <taxon>Laurasiatheria</taxon>
        <taxon>Carnivora</taxon>
        <taxon>Caniformia</taxon>
        <taxon>Pinnipedia</taxon>
        <taxon>Otariidae</taxon>
        <taxon>Zalophus</taxon>
    </lineage>
</organism>
<keyword evidence="2" id="KW-1185">Reference proteome</keyword>
<dbReference type="AlphaFoldDB" id="A0A6P9FB23"/>
<sequence length="175" mass="20010">MQLQVLPLLCIPCVPVISRPLPRDPNALDVDNWRPNRDPEGRTGRRMDGPVPGSPQDGSGRGPIRTAPYPTRRRMGNPNQDELPIQAMAHLNLGGRRRRRQTFATALPTWGQIKKLGGEMAASQTLVYHIRNFLIIFKRTYGKLQLRLRLLEFTMELFLAQRTLHQLIISLFLKK</sequence>
<reference evidence="3" key="1">
    <citation type="submission" date="2025-08" db="UniProtKB">
        <authorList>
            <consortium name="RefSeq"/>
        </authorList>
    </citation>
    <scope>IDENTIFICATION</scope>
    <source>
        <tissue evidence="3">Blood</tissue>
    </source>
</reference>
<dbReference type="RefSeq" id="XP_035578973.1">
    <property type="nucleotide sequence ID" value="XM_035723080.1"/>
</dbReference>
<name>A0A6P9FB23_ZALCA</name>
<protein>
    <submittedName>
        <fullName evidence="3">Uncharacterized protein LOC118356104 isoform X2</fullName>
    </submittedName>
</protein>
<feature type="compositionally biased region" description="Basic and acidic residues" evidence="1">
    <location>
        <begin position="31"/>
        <end position="48"/>
    </location>
</feature>
<accession>A0A6P9FB23</accession>
<dbReference type="Proteomes" id="UP000515165">
    <property type="component" value="Chromosome 11"/>
</dbReference>
<proteinExistence type="predicted"/>
<evidence type="ECO:0000313" key="2">
    <source>
        <dbReference type="Proteomes" id="UP000515165"/>
    </source>
</evidence>
<dbReference type="GeneID" id="118356104"/>
<feature type="region of interest" description="Disordered" evidence="1">
    <location>
        <begin position="21"/>
        <end position="80"/>
    </location>
</feature>
<evidence type="ECO:0000313" key="3">
    <source>
        <dbReference type="RefSeq" id="XP_035578973.1"/>
    </source>
</evidence>